<dbReference type="Proteomes" id="UP001060085">
    <property type="component" value="Linkage Group LG01"/>
</dbReference>
<organism evidence="1 2">
    <name type="scientific">Catharanthus roseus</name>
    <name type="common">Madagascar periwinkle</name>
    <name type="synonym">Vinca rosea</name>
    <dbReference type="NCBI Taxonomy" id="4058"/>
    <lineage>
        <taxon>Eukaryota</taxon>
        <taxon>Viridiplantae</taxon>
        <taxon>Streptophyta</taxon>
        <taxon>Embryophyta</taxon>
        <taxon>Tracheophyta</taxon>
        <taxon>Spermatophyta</taxon>
        <taxon>Magnoliopsida</taxon>
        <taxon>eudicotyledons</taxon>
        <taxon>Gunneridae</taxon>
        <taxon>Pentapetalae</taxon>
        <taxon>asterids</taxon>
        <taxon>lamiids</taxon>
        <taxon>Gentianales</taxon>
        <taxon>Apocynaceae</taxon>
        <taxon>Rauvolfioideae</taxon>
        <taxon>Vinceae</taxon>
        <taxon>Catharanthinae</taxon>
        <taxon>Catharanthus</taxon>
    </lineage>
</organism>
<accession>A0ACC0C7V9</accession>
<proteinExistence type="predicted"/>
<keyword evidence="2" id="KW-1185">Reference proteome</keyword>
<gene>
    <name evidence="1" type="ORF">M9H77_02110</name>
</gene>
<sequence>MDRALSGREEREVTVEYQPEFKHNAFLKQGRAPSSRKPKRPFSVVKFWVSKSLRNLSSRAKVSKGFEKRSFSFNGMVINNTVYGASPGIFDDKMESFLGKSEEMGDKNEGECENECGVEGFRDEHREETGESSSSSDFLASEVTVNDEHSSSEDSSSPPSMVWPIQKNEESNFASSSVCQDLEKPHSDKRKLEKQGSSLPEIEMMKERFAKLLLGEDMSGCGNGVPTALAISNAITNLCATLFGQIWRLEPLPPEKKLMWRREMEWLLSVSDHIVELTPSLQTFPDGSKLEVMTSRPRCDLYVNLPALRKLDNMLLEILDSFKNTEFWYVDQGIMAPEEDGSSSFRKPLPRQEEKWWLPVPRVPIAGLTEDGRKQLQHRRDCTNQILKAAMAINSITLADMHVPESFLEALPKNAKASLGDIIYRYINSDQFSPECLLDCLDLSSEHQALEIANRVEASIYLWRRRASSKTLNNSNRSNSKSSWGMVRDLVIDGDKRELLADRAESLLLCLKQRFPGLSQTTLDMSKIQCNKDVGKSILESYSRVLESLAFNIVARIDDLLYVDDLTKHSDQSVNISKVGTIAHKSVMIVPVSGTPYKTAFTTPSFSPLQRNSPAKGSVILESNKLGLPHRGFGVKKVLTDYLSIDTKGKDHSSSSPARRSNSSSSTNRESLASQSVDSYDYLKDAASPMHDSLGEE</sequence>
<protein>
    <submittedName>
        <fullName evidence="1">Uncharacterized protein</fullName>
    </submittedName>
</protein>
<evidence type="ECO:0000313" key="1">
    <source>
        <dbReference type="EMBL" id="KAI5680883.1"/>
    </source>
</evidence>
<evidence type="ECO:0000313" key="2">
    <source>
        <dbReference type="Proteomes" id="UP001060085"/>
    </source>
</evidence>
<name>A0ACC0C7V9_CATRO</name>
<dbReference type="EMBL" id="CM044701">
    <property type="protein sequence ID" value="KAI5680883.1"/>
    <property type="molecule type" value="Genomic_DNA"/>
</dbReference>
<reference evidence="2" key="1">
    <citation type="journal article" date="2023" name="Nat. Plants">
        <title>Single-cell RNA sequencing provides a high-resolution roadmap for understanding the multicellular compartmentation of specialized metabolism.</title>
        <authorList>
            <person name="Sun S."/>
            <person name="Shen X."/>
            <person name="Li Y."/>
            <person name="Li Y."/>
            <person name="Wang S."/>
            <person name="Li R."/>
            <person name="Zhang H."/>
            <person name="Shen G."/>
            <person name="Guo B."/>
            <person name="Wei J."/>
            <person name="Xu J."/>
            <person name="St-Pierre B."/>
            <person name="Chen S."/>
            <person name="Sun C."/>
        </authorList>
    </citation>
    <scope>NUCLEOTIDE SEQUENCE [LARGE SCALE GENOMIC DNA]</scope>
</reference>
<comment type="caution">
    <text evidence="1">The sequence shown here is derived from an EMBL/GenBank/DDBJ whole genome shotgun (WGS) entry which is preliminary data.</text>
</comment>